<protein>
    <recommendedName>
        <fullName evidence="1">RNA helicase</fullName>
        <ecNumber evidence="1">3.6.4.13</ecNumber>
    </recommendedName>
</protein>
<evidence type="ECO:0000313" key="4">
    <source>
        <dbReference type="Proteomes" id="UP000807159"/>
    </source>
</evidence>
<proteinExistence type="predicted"/>
<accession>A0A8T2ZF04</accession>
<dbReference type="Gene3D" id="1.10.10.2130">
    <property type="entry name" value="DEAH helicase family, winged-helix domain"/>
    <property type="match status" value="1"/>
</dbReference>
<dbReference type="SUPFAM" id="SSF52540">
    <property type="entry name" value="P-loop containing nucleoside triphosphate hydrolases"/>
    <property type="match status" value="1"/>
</dbReference>
<dbReference type="GO" id="GO:0071013">
    <property type="term" value="C:catalytic step 2 spliceosome"/>
    <property type="evidence" value="ECO:0007669"/>
    <property type="project" value="TreeGrafter"/>
</dbReference>
<dbReference type="Gene3D" id="3.40.50.300">
    <property type="entry name" value="P-loop containing nucleotide triphosphate hydrolases"/>
    <property type="match status" value="1"/>
</dbReference>
<evidence type="ECO:0000256" key="2">
    <source>
        <dbReference type="ARBA" id="ARBA00047984"/>
    </source>
</evidence>
<sequence>MKSRDICRKTAADRTCRNSIILSFIKKSKSQLQSKKAVDLGGWLVTEDWTKPSLFSWHRQPVVAWKNVYELKQGLDSLVIKPISQASAKQRTGHGWCTGPGKCYRFYTESAYRNEMSPTSIPEIQKINLGAIRLQRRPAMEINDILSFHFKDPPSPLSFFYGKVSSVLLLSQYTGLQLRMFWLYLDE</sequence>
<comment type="caution">
    <text evidence="3">The sequence shown here is derived from an EMBL/GenBank/DDBJ whole genome shotgun (WGS) entry which is preliminary data.</text>
</comment>
<dbReference type="Proteomes" id="UP000807159">
    <property type="component" value="Chromosome 2"/>
</dbReference>
<reference evidence="3" key="1">
    <citation type="journal article" date="2021" name="J. Hered.">
        <title>Genome Assembly of Salicaceae Populus deltoides (Eastern Cottonwood) I-69 Based on Nanopore Sequencing and Hi-C Technologies.</title>
        <authorList>
            <person name="Bai S."/>
            <person name="Wu H."/>
            <person name="Zhang J."/>
            <person name="Pan Z."/>
            <person name="Zhao W."/>
            <person name="Li Z."/>
            <person name="Tong C."/>
        </authorList>
    </citation>
    <scope>NUCLEOTIDE SEQUENCE</scope>
    <source>
        <tissue evidence="3">Leaf</tissue>
    </source>
</reference>
<gene>
    <name evidence="3" type="ORF">H0E87_004442</name>
</gene>
<dbReference type="AlphaFoldDB" id="A0A8T2ZF04"/>
<keyword evidence="4" id="KW-1185">Reference proteome</keyword>
<organism evidence="3 4">
    <name type="scientific">Populus deltoides</name>
    <name type="common">Eastern poplar</name>
    <name type="synonym">Eastern cottonwood</name>
    <dbReference type="NCBI Taxonomy" id="3696"/>
    <lineage>
        <taxon>Eukaryota</taxon>
        <taxon>Viridiplantae</taxon>
        <taxon>Streptophyta</taxon>
        <taxon>Embryophyta</taxon>
        <taxon>Tracheophyta</taxon>
        <taxon>Spermatophyta</taxon>
        <taxon>Magnoliopsida</taxon>
        <taxon>eudicotyledons</taxon>
        <taxon>Gunneridae</taxon>
        <taxon>Pentapetalae</taxon>
        <taxon>rosids</taxon>
        <taxon>fabids</taxon>
        <taxon>Malpighiales</taxon>
        <taxon>Salicaceae</taxon>
        <taxon>Saliceae</taxon>
        <taxon>Populus</taxon>
    </lineage>
</organism>
<dbReference type="EC" id="3.6.4.13" evidence="1"/>
<comment type="catalytic activity">
    <reaction evidence="2">
        <text>ATP + H2O = ADP + phosphate + H(+)</text>
        <dbReference type="Rhea" id="RHEA:13065"/>
        <dbReference type="ChEBI" id="CHEBI:15377"/>
        <dbReference type="ChEBI" id="CHEBI:15378"/>
        <dbReference type="ChEBI" id="CHEBI:30616"/>
        <dbReference type="ChEBI" id="CHEBI:43474"/>
        <dbReference type="ChEBI" id="CHEBI:456216"/>
        <dbReference type="EC" id="3.6.4.13"/>
    </reaction>
</comment>
<evidence type="ECO:0000313" key="3">
    <source>
        <dbReference type="EMBL" id="KAH8516027.1"/>
    </source>
</evidence>
<dbReference type="GO" id="GO:0003724">
    <property type="term" value="F:RNA helicase activity"/>
    <property type="evidence" value="ECO:0007669"/>
    <property type="project" value="UniProtKB-EC"/>
</dbReference>
<dbReference type="GO" id="GO:0000390">
    <property type="term" value="P:spliceosomal complex disassembly"/>
    <property type="evidence" value="ECO:0007669"/>
    <property type="project" value="TreeGrafter"/>
</dbReference>
<dbReference type="InterPro" id="IPR042035">
    <property type="entry name" value="DEAH_win-hel_dom"/>
</dbReference>
<dbReference type="InterPro" id="IPR027417">
    <property type="entry name" value="P-loop_NTPase"/>
</dbReference>
<dbReference type="PANTHER" id="PTHR18934">
    <property type="entry name" value="ATP-DEPENDENT RNA HELICASE"/>
    <property type="match status" value="1"/>
</dbReference>
<evidence type="ECO:0000256" key="1">
    <source>
        <dbReference type="ARBA" id="ARBA00012552"/>
    </source>
</evidence>
<dbReference type="PANTHER" id="PTHR18934:SF85">
    <property type="entry name" value="ATP-DEPENDENT RNA HELICASE DHX8"/>
    <property type="match status" value="1"/>
</dbReference>
<name>A0A8T2ZF04_POPDE</name>
<dbReference type="EMBL" id="JACEGQ020000002">
    <property type="protein sequence ID" value="KAH8516027.1"/>
    <property type="molecule type" value="Genomic_DNA"/>
</dbReference>
<dbReference type="GO" id="GO:0003723">
    <property type="term" value="F:RNA binding"/>
    <property type="evidence" value="ECO:0007669"/>
    <property type="project" value="TreeGrafter"/>
</dbReference>